<feature type="transmembrane region" description="Helical" evidence="1">
    <location>
        <begin position="135"/>
        <end position="156"/>
    </location>
</feature>
<evidence type="ECO:0000256" key="1">
    <source>
        <dbReference type="SAM" id="Phobius"/>
    </source>
</evidence>
<name>M1ZDG3_9FIRM</name>
<proteinExistence type="predicted"/>
<organism evidence="2 3">
    <name type="scientific">[Clostridium] ultunense Esp</name>
    <dbReference type="NCBI Taxonomy" id="1288971"/>
    <lineage>
        <taxon>Bacteria</taxon>
        <taxon>Bacillati</taxon>
        <taxon>Bacillota</taxon>
        <taxon>Tissierellia</taxon>
        <taxon>Tissierellales</taxon>
        <taxon>Tepidimicrobiaceae</taxon>
        <taxon>Schnuerera</taxon>
    </lineage>
</organism>
<sequence length="287" mass="33545">MILESNKKGFKGLTGFDIKFLALVFMLLDHIHYFFQFTEKVPVLFSWIGRLAGGLFLFTMVEGYTHTSNKKKYFSRIYLMSVFMAIIKSLMEIFPALQRGDGFYAENSIFSTFVILIIIFKGIDYIRGKNFIKGIGLVLSPFIINYAIIFIFQLLVVPFFSMDMANNIYLIVTSFIPSPFMVEGGLFLIITGILLYMFRENRKLQFISYGIFTLAWMIGIPLIFIRPISLKLMFTNYYEWMSVFALIFMFLYNGEKGKSMKKLFYIFYPAHVYILYGLSILLYNLIF</sequence>
<feature type="transmembrane region" description="Helical" evidence="1">
    <location>
        <begin position="12"/>
        <end position="35"/>
    </location>
</feature>
<keyword evidence="1" id="KW-1133">Transmembrane helix</keyword>
<keyword evidence="3" id="KW-1185">Reference proteome</keyword>
<dbReference type="Pfam" id="PF05857">
    <property type="entry name" value="TraX"/>
    <property type="match status" value="1"/>
</dbReference>
<evidence type="ECO:0008006" key="4">
    <source>
        <dbReference type="Google" id="ProtNLM"/>
    </source>
</evidence>
<feature type="transmembrane region" description="Helical" evidence="1">
    <location>
        <begin position="103"/>
        <end position="123"/>
    </location>
</feature>
<dbReference type="HOGENOM" id="CLU_074054_3_0_9"/>
<feature type="transmembrane region" description="Helical" evidence="1">
    <location>
        <begin position="266"/>
        <end position="286"/>
    </location>
</feature>
<feature type="transmembrane region" description="Helical" evidence="1">
    <location>
        <begin position="168"/>
        <end position="194"/>
    </location>
</feature>
<evidence type="ECO:0000313" key="2">
    <source>
        <dbReference type="EMBL" id="SHD78144.1"/>
    </source>
</evidence>
<keyword evidence="1" id="KW-0812">Transmembrane</keyword>
<dbReference type="AlphaFoldDB" id="M1ZDG3"/>
<dbReference type="EMBL" id="LT669839">
    <property type="protein sequence ID" value="SHD78144.1"/>
    <property type="molecule type" value="Genomic_DNA"/>
</dbReference>
<dbReference type="Proteomes" id="UP000245423">
    <property type="component" value="Chromosome 1"/>
</dbReference>
<feature type="transmembrane region" description="Helical" evidence="1">
    <location>
        <begin position="77"/>
        <end position="97"/>
    </location>
</feature>
<feature type="transmembrane region" description="Helical" evidence="1">
    <location>
        <begin position="237"/>
        <end position="254"/>
    </location>
</feature>
<dbReference type="InterPro" id="IPR008875">
    <property type="entry name" value="TraX"/>
</dbReference>
<feature type="transmembrane region" description="Helical" evidence="1">
    <location>
        <begin position="47"/>
        <end position="65"/>
    </location>
</feature>
<dbReference type="RefSeq" id="WP_005586373.1">
    <property type="nucleotide sequence ID" value="NZ_LT669839.1"/>
</dbReference>
<keyword evidence="1" id="KW-0472">Membrane</keyword>
<protein>
    <recommendedName>
        <fullName evidence="4">TraX family protein</fullName>
    </recommendedName>
</protein>
<evidence type="ECO:0000313" key="3">
    <source>
        <dbReference type="Proteomes" id="UP000245423"/>
    </source>
</evidence>
<accession>M1ZDG3</accession>
<dbReference type="OrthoDB" id="9781069at2"/>
<gene>
    <name evidence="2" type="ORF">CUESP1_2812</name>
</gene>
<reference evidence="2 3" key="1">
    <citation type="submission" date="2016-11" db="EMBL/GenBank/DDBJ databases">
        <authorList>
            <person name="Manzoor S."/>
        </authorList>
    </citation>
    <scope>NUCLEOTIDE SEQUENCE [LARGE SCALE GENOMIC DNA]</scope>
    <source>
        <strain evidence="2">Clostridium ultunense strain Esp</strain>
    </source>
</reference>
<feature type="transmembrane region" description="Helical" evidence="1">
    <location>
        <begin position="206"/>
        <end position="225"/>
    </location>
</feature>